<evidence type="ECO:0000259" key="5">
    <source>
        <dbReference type="PROSITE" id="PS50975"/>
    </source>
</evidence>
<keyword evidence="6" id="KW-0456">Lyase</keyword>
<dbReference type="eggNOG" id="COG2232">
    <property type="taxonomic scope" value="Bacteria"/>
</dbReference>
<evidence type="ECO:0000256" key="2">
    <source>
        <dbReference type="ARBA" id="ARBA00022741"/>
    </source>
</evidence>
<accession>A0A0H3L1H0</accession>
<dbReference type="Gene3D" id="3.30.470.20">
    <property type="entry name" value="ATP-grasp fold, B domain"/>
    <property type="match status" value="1"/>
</dbReference>
<reference evidence="7" key="1">
    <citation type="journal article" date="2012" name="Appl. Microbiol. Biotechnol.">
        <title>The complete genome sequence of Pantoea ananatis AJ13355, an organism with great biotechnological potential.</title>
        <authorList>
            <person name="Hara Y."/>
            <person name="Kadotani N."/>
            <person name="Izui H."/>
            <person name="Katashkina J.I."/>
            <person name="Kuvaeva T.M."/>
            <person name="Andreeva I.G."/>
            <person name="Golubeva L.I."/>
            <person name="Malko D.B."/>
            <person name="Makeev V.J."/>
            <person name="Mashko S.V."/>
            <person name="Kozlov Y.I."/>
        </authorList>
    </citation>
    <scope>NUCLEOTIDE SEQUENCE [LARGE SCALE GENOMIC DNA]</scope>
    <source>
        <strain evidence="7">AJ13355</strain>
    </source>
</reference>
<sequence length="418" mass="45876">MDKRYILILGGEFSLRERVLAGALRAAGGMQVLTMAKNRTNAAIKFFDGYLSGDVADENAVLDAVKAHEASTGCKPAAAIPMNDFTVRAASLVAEHYQLHGNSRQTIHNCRDKFVMKQLLEKAGLPVPRFAAFSTLEELRHHIRDIGLPVVIKPREMAGSLGVLKITREEEIEPSFARSVADVISLNGESYAPEDLFQVEEYVPSLQEVSVEVINQGDYHKAIAVTDKYLGEEPHFVEVGHSVPSVHASNPQLRDIAERACHALGIHYGVAHFEARITPAGEIKIIEVGARTGGDTIMDLVERSYGINPYELHVASHLNALKPLAEPLVPKGLSAVAFIKAPVGTIEKVTLPASLPDHIVNMQITAKPLDTSKKLESWKTREGSVEFFWPSRKPETGFNEHLRTADDLATTLFTLRQA</sequence>
<dbReference type="AlphaFoldDB" id="A0A0H3L1H0"/>
<evidence type="ECO:0000256" key="3">
    <source>
        <dbReference type="ARBA" id="ARBA00022840"/>
    </source>
</evidence>
<keyword evidence="1" id="KW-0436">Ligase</keyword>
<keyword evidence="2 4" id="KW-0547">Nucleotide-binding</keyword>
<dbReference type="GO" id="GO:0016874">
    <property type="term" value="F:ligase activity"/>
    <property type="evidence" value="ECO:0007669"/>
    <property type="project" value="UniProtKB-KW"/>
</dbReference>
<proteinExistence type="predicted"/>
<dbReference type="InterPro" id="IPR052032">
    <property type="entry name" value="ATP-dep_AA_Ligase"/>
</dbReference>
<feature type="domain" description="ATP-grasp" evidence="5">
    <location>
        <begin position="117"/>
        <end position="318"/>
    </location>
</feature>
<dbReference type="PANTHER" id="PTHR43585">
    <property type="entry name" value="FUMIPYRROLE BIOSYNTHESIS PROTEIN C"/>
    <property type="match status" value="1"/>
</dbReference>
<dbReference type="Pfam" id="PF13535">
    <property type="entry name" value="ATP-grasp_4"/>
    <property type="match status" value="1"/>
</dbReference>
<dbReference type="Proteomes" id="UP000006690">
    <property type="component" value="Chromosome"/>
</dbReference>
<dbReference type="PROSITE" id="PS50975">
    <property type="entry name" value="ATP_GRASP"/>
    <property type="match status" value="1"/>
</dbReference>
<evidence type="ECO:0000313" key="6">
    <source>
        <dbReference type="EMBL" id="BAK13119.1"/>
    </source>
</evidence>
<dbReference type="KEGG" id="paj:PAJ_3039"/>
<evidence type="ECO:0000313" key="7">
    <source>
        <dbReference type="Proteomes" id="UP000006690"/>
    </source>
</evidence>
<dbReference type="OrthoDB" id="6951671at2"/>
<organism evidence="6 7">
    <name type="scientific">Pantoea ananatis (strain AJ13355)</name>
    <dbReference type="NCBI Taxonomy" id="932677"/>
    <lineage>
        <taxon>Bacteria</taxon>
        <taxon>Pseudomonadati</taxon>
        <taxon>Pseudomonadota</taxon>
        <taxon>Gammaproteobacteria</taxon>
        <taxon>Enterobacterales</taxon>
        <taxon>Erwiniaceae</taxon>
        <taxon>Pantoea</taxon>
    </lineage>
</organism>
<protein>
    <submittedName>
        <fullName evidence="6">Argininosuccinate lyase 2 ArgH2</fullName>
    </submittedName>
</protein>
<dbReference type="PATRIC" id="fig|932677.3.peg.3528"/>
<dbReference type="EMBL" id="AP012032">
    <property type="protein sequence ID" value="BAK13119.1"/>
    <property type="molecule type" value="Genomic_DNA"/>
</dbReference>
<gene>
    <name evidence="6" type="primary">argH2</name>
    <name evidence="6" type="ordered locus">PAJ_3039</name>
</gene>
<keyword evidence="3 4" id="KW-0067">ATP-binding</keyword>
<dbReference type="GO" id="GO:0005524">
    <property type="term" value="F:ATP binding"/>
    <property type="evidence" value="ECO:0007669"/>
    <property type="project" value="UniProtKB-UniRule"/>
</dbReference>
<dbReference type="GO" id="GO:0046872">
    <property type="term" value="F:metal ion binding"/>
    <property type="evidence" value="ECO:0007669"/>
    <property type="project" value="InterPro"/>
</dbReference>
<dbReference type="HOGENOM" id="CLU_029016_6_2_6"/>
<dbReference type="InterPro" id="IPR011761">
    <property type="entry name" value="ATP-grasp"/>
</dbReference>
<dbReference type="GO" id="GO:0016829">
    <property type="term" value="F:lyase activity"/>
    <property type="evidence" value="ECO:0007669"/>
    <property type="project" value="UniProtKB-KW"/>
</dbReference>
<evidence type="ECO:0000256" key="4">
    <source>
        <dbReference type="PROSITE-ProRule" id="PRU00409"/>
    </source>
</evidence>
<dbReference type="RefSeq" id="WP_014594865.1">
    <property type="nucleotide sequence ID" value="NC_017531.2"/>
</dbReference>
<dbReference type="SUPFAM" id="SSF56059">
    <property type="entry name" value="Glutathione synthetase ATP-binding domain-like"/>
    <property type="match status" value="1"/>
</dbReference>
<name>A0A0H3L1H0_PANAA</name>
<evidence type="ECO:0000256" key="1">
    <source>
        <dbReference type="ARBA" id="ARBA00022598"/>
    </source>
</evidence>
<dbReference type="PANTHER" id="PTHR43585:SF2">
    <property type="entry name" value="ATP-GRASP ENZYME FSQD"/>
    <property type="match status" value="1"/>
</dbReference>